<gene>
    <name evidence="5" type="ORF">ESP51_14125</name>
</gene>
<reference evidence="5 6" key="1">
    <citation type="submission" date="2019-01" db="EMBL/GenBank/DDBJ databases">
        <title>Agromyces.</title>
        <authorList>
            <person name="Li J."/>
        </authorList>
    </citation>
    <scope>NUCLEOTIDE SEQUENCE [LARGE SCALE GENOMIC DNA]</scope>
    <source>
        <strain evidence="5 6">DSM 15934</strain>
    </source>
</reference>
<evidence type="ECO:0000259" key="4">
    <source>
        <dbReference type="Pfam" id="PF01420"/>
    </source>
</evidence>
<dbReference type="PANTHER" id="PTHR30408:SF12">
    <property type="entry name" value="TYPE I RESTRICTION ENZYME MJAVIII SPECIFICITY SUBUNIT"/>
    <property type="match status" value="1"/>
</dbReference>
<dbReference type="GO" id="GO:0009307">
    <property type="term" value="P:DNA restriction-modification system"/>
    <property type="evidence" value="ECO:0007669"/>
    <property type="project" value="UniProtKB-KW"/>
</dbReference>
<keyword evidence="3" id="KW-0238">DNA-binding</keyword>
<evidence type="ECO:0000313" key="5">
    <source>
        <dbReference type="EMBL" id="RXZ68302.1"/>
    </source>
</evidence>
<dbReference type="OrthoDB" id="3197085at2"/>
<dbReference type="GO" id="GO:0003677">
    <property type="term" value="F:DNA binding"/>
    <property type="evidence" value="ECO:0007669"/>
    <property type="project" value="UniProtKB-KW"/>
</dbReference>
<evidence type="ECO:0000256" key="1">
    <source>
        <dbReference type="ARBA" id="ARBA00010923"/>
    </source>
</evidence>
<evidence type="ECO:0000313" key="6">
    <source>
        <dbReference type="Proteomes" id="UP000293865"/>
    </source>
</evidence>
<dbReference type="EMBL" id="SDPN01000029">
    <property type="protein sequence ID" value="RXZ68302.1"/>
    <property type="molecule type" value="Genomic_DNA"/>
</dbReference>
<sequence length="470" mass="51637">MFARLKPYEHYGSAPGQWIPPMPAHWRILPGSAVLRPVATKNSGLVESTVLSLSYGKIIVKPAEKLRGLIPESFETYQILEPGDIVVRPTDLQNDKTSLRVGHASDRGIITSAYLAMRTSGVSDSYAFAYLAALDQMKIFYGMGTGLRQNIELRDFKRLPVAVPPVDEQAAIVKYLGHAHTRIDRAISAKRNLIALLKEQQLAVIHRSVTRGLDSSVPLRDSGIPWLGETPAHWPIIPIRYLARVGNGSTPSRSESEYWVGGDYPWLNSSVANEAEIRHASQFVTQRALDECHLPKVAANSVLVAITGQGKTRGKAAVLTLEATINQHLAYITPRSDQVDCRYLASVLDVAYGELRRISDDSGSTKGALTCADLKAFAVPVPPIEEQQGIRRFVAEVATETETLVARLASEIDLLREFRTRLTSDVATGQLDVREIAVTLPELSDDALPDVDDELDELVEAELQLACDDE</sequence>
<dbReference type="Gene3D" id="3.90.220.20">
    <property type="entry name" value="DNA methylase specificity domains"/>
    <property type="match status" value="2"/>
</dbReference>
<dbReference type="CDD" id="cd17247">
    <property type="entry name" value="RMtype1_S_Eco2747I-TRD2-CR2_like"/>
    <property type="match status" value="1"/>
</dbReference>
<keyword evidence="2" id="KW-0680">Restriction system</keyword>
<keyword evidence="5" id="KW-0378">Hydrolase</keyword>
<dbReference type="PANTHER" id="PTHR30408">
    <property type="entry name" value="TYPE-1 RESTRICTION ENZYME ECOKI SPECIFICITY PROTEIN"/>
    <property type="match status" value="1"/>
</dbReference>
<proteinExistence type="inferred from homology"/>
<organism evidence="5 6">
    <name type="scientific">Agromyces albus</name>
    <dbReference type="NCBI Taxonomy" id="205332"/>
    <lineage>
        <taxon>Bacteria</taxon>
        <taxon>Bacillati</taxon>
        <taxon>Actinomycetota</taxon>
        <taxon>Actinomycetes</taxon>
        <taxon>Micrococcales</taxon>
        <taxon>Microbacteriaceae</taxon>
        <taxon>Agromyces</taxon>
    </lineage>
</organism>
<dbReference type="InterPro" id="IPR052021">
    <property type="entry name" value="Type-I_RS_S_subunit"/>
</dbReference>
<evidence type="ECO:0000256" key="2">
    <source>
        <dbReference type="ARBA" id="ARBA00022747"/>
    </source>
</evidence>
<dbReference type="AlphaFoldDB" id="A0A4Q2KWU3"/>
<name>A0A4Q2KWU3_9MICO</name>
<dbReference type="Proteomes" id="UP000293865">
    <property type="component" value="Unassembled WGS sequence"/>
</dbReference>
<dbReference type="InterPro" id="IPR044946">
    <property type="entry name" value="Restrct_endonuc_typeI_TRD_sf"/>
</dbReference>
<protein>
    <submittedName>
        <fullName evidence="5">Restriction endonuclease subunit S</fullName>
    </submittedName>
</protein>
<keyword evidence="6" id="KW-1185">Reference proteome</keyword>
<dbReference type="SUPFAM" id="SSF116734">
    <property type="entry name" value="DNA methylase specificity domain"/>
    <property type="match status" value="2"/>
</dbReference>
<evidence type="ECO:0000256" key="3">
    <source>
        <dbReference type="ARBA" id="ARBA00023125"/>
    </source>
</evidence>
<keyword evidence="5" id="KW-0540">Nuclease</keyword>
<comment type="similarity">
    <text evidence="1">Belongs to the type-I restriction system S methylase family.</text>
</comment>
<dbReference type="Pfam" id="PF01420">
    <property type="entry name" value="Methylase_S"/>
    <property type="match status" value="1"/>
</dbReference>
<accession>A0A4Q2KWU3</accession>
<feature type="domain" description="Type I restriction modification DNA specificity" evidence="4">
    <location>
        <begin position="234"/>
        <end position="402"/>
    </location>
</feature>
<dbReference type="InterPro" id="IPR000055">
    <property type="entry name" value="Restrct_endonuc_typeI_TRD"/>
</dbReference>
<comment type="caution">
    <text evidence="5">The sequence shown here is derived from an EMBL/GenBank/DDBJ whole genome shotgun (WGS) entry which is preliminary data.</text>
</comment>
<keyword evidence="5" id="KW-0255">Endonuclease</keyword>
<dbReference type="GO" id="GO:0004519">
    <property type="term" value="F:endonuclease activity"/>
    <property type="evidence" value="ECO:0007669"/>
    <property type="project" value="UniProtKB-KW"/>
</dbReference>
<dbReference type="Gene3D" id="1.10.287.1120">
    <property type="entry name" value="Bipartite methylase S protein"/>
    <property type="match status" value="1"/>
</dbReference>